<dbReference type="Gene3D" id="2.60.40.790">
    <property type="match status" value="1"/>
</dbReference>
<organism evidence="4">
    <name type="scientific">Acididesulfobacillus acetoxydans</name>
    <dbReference type="NCBI Taxonomy" id="1561005"/>
    <lineage>
        <taxon>Bacteria</taxon>
        <taxon>Bacillati</taxon>
        <taxon>Bacillota</taxon>
        <taxon>Clostridia</taxon>
        <taxon>Eubacteriales</taxon>
        <taxon>Peptococcaceae</taxon>
        <taxon>Acididesulfobacillus</taxon>
    </lineage>
</organism>
<evidence type="ECO:0000256" key="1">
    <source>
        <dbReference type="PROSITE-ProRule" id="PRU00285"/>
    </source>
</evidence>
<feature type="domain" description="SHSP" evidence="3">
    <location>
        <begin position="35"/>
        <end position="147"/>
    </location>
</feature>
<reference evidence="4" key="2">
    <citation type="submission" date="2020-01" db="EMBL/GenBank/DDBJ databases">
        <authorList>
            <person name="Hornung B."/>
        </authorList>
    </citation>
    <scope>NUCLEOTIDE SEQUENCE</scope>
    <source>
        <strain evidence="4">PacBioINE</strain>
    </source>
</reference>
<evidence type="ECO:0000256" key="2">
    <source>
        <dbReference type="RuleBase" id="RU003616"/>
    </source>
</evidence>
<dbReference type="KEGG" id="aacx:DEACI_2834"/>
<dbReference type="AlphaFoldDB" id="A0A8S0WZT9"/>
<dbReference type="EMBL" id="CDGJ01000092">
    <property type="protein sequence ID" value="CEJ08717.1"/>
    <property type="molecule type" value="Genomic_DNA"/>
</dbReference>
<keyword evidence="5" id="KW-0346">Stress response</keyword>
<dbReference type="PANTHER" id="PTHR11527">
    <property type="entry name" value="HEAT-SHOCK PROTEIN 20 FAMILY MEMBER"/>
    <property type="match status" value="1"/>
</dbReference>
<evidence type="ECO:0000313" key="5">
    <source>
        <dbReference type="EMBL" id="CEJ08717.1"/>
    </source>
</evidence>
<dbReference type="SUPFAM" id="SSF49764">
    <property type="entry name" value="HSP20-like chaperones"/>
    <property type="match status" value="1"/>
</dbReference>
<accession>A0A8S0WZT9</accession>
<keyword evidence="6" id="KW-1185">Reference proteome</keyword>
<dbReference type="InterPro" id="IPR031107">
    <property type="entry name" value="Small_HSP"/>
</dbReference>
<dbReference type="Proteomes" id="UP000836597">
    <property type="component" value="Chromosome"/>
</dbReference>
<proteinExistence type="inferred from homology"/>
<dbReference type="InterPro" id="IPR008978">
    <property type="entry name" value="HSP20-like_chaperone"/>
</dbReference>
<dbReference type="InterPro" id="IPR002068">
    <property type="entry name" value="A-crystallin/Hsp20_dom"/>
</dbReference>
<comment type="similarity">
    <text evidence="1 2">Belongs to the small heat shock protein (HSP20) family.</text>
</comment>
<dbReference type="EMBL" id="LR746496">
    <property type="protein sequence ID" value="CAA7602161.1"/>
    <property type="molecule type" value="Genomic_DNA"/>
</dbReference>
<evidence type="ECO:0000313" key="4">
    <source>
        <dbReference type="EMBL" id="CAA7602161.1"/>
    </source>
</evidence>
<dbReference type="RefSeq" id="WP_240985575.1">
    <property type="nucleotide sequence ID" value="NZ_CDGJ01000092.1"/>
</dbReference>
<evidence type="ECO:0000313" key="6">
    <source>
        <dbReference type="Proteomes" id="UP001071230"/>
    </source>
</evidence>
<dbReference type="Pfam" id="PF00011">
    <property type="entry name" value="HSP20"/>
    <property type="match status" value="1"/>
</dbReference>
<dbReference type="CDD" id="cd06471">
    <property type="entry name" value="ACD_LpsHSP_like"/>
    <property type="match status" value="1"/>
</dbReference>
<evidence type="ECO:0000259" key="3">
    <source>
        <dbReference type="PROSITE" id="PS01031"/>
    </source>
</evidence>
<gene>
    <name evidence="4" type="ORF">DEACI_2834</name>
    <name evidence="5" type="ORF">DEACI_3196</name>
</gene>
<sequence>MFGLTPYRRGAIQVPENLLPVESLFANFFSDPFFSSIPWGMSGMKVDIKDTEKAYVLEADIPGIKKEDLRLEFDNGCLSIAVERAEDTKSEQDKYLRQERRFTSAARTFAFDDVEPEQISAHYENGVLRVTLPKKDVSAKAQQIQIS</sequence>
<dbReference type="Proteomes" id="UP001071230">
    <property type="component" value="Unassembled WGS sequence"/>
</dbReference>
<dbReference type="PROSITE" id="PS01031">
    <property type="entry name" value="SHSP"/>
    <property type="match status" value="1"/>
</dbReference>
<reference evidence="5" key="1">
    <citation type="submission" date="2014-11" db="EMBL/GenBank/DDBJ databases">
        <authorList>
            <person name="Hornung B.V."/>
        </authorList>
    </citation>
    <scope>NUCLEOTIDE SEQUENCE</scope>
    <source>
        <strain evidence="5">INE</strain>
    </source>
</reference>
<protein>
    <submittedName>
        <fullName evidence="5">Heat shock hsp20 proteins family profile</fullName>
    </submittedName>
    <submittedName>
        <fullName evidence="4">Hsp20/alpha crystallin family</fullName>
    </submittedName>
</protein>
<name>A0A8S0WZT9_9FIRM</name>